<feature type="binding site" evidence="13">
    <location>
        <begin position="434"/>
        <end position="438"/>
    </location>
    <ligand>
        <name>substrate</name>
    </ligand>
</feature>
<sequence>MAANNMVNPAVDPNLEDELFAKEVAEVKKWWSDPRWRYTKRPFTAEQIVNKRGNLKVEYASNAQSKKLWQILEKRFQNRDASYTYGCLEPTAVTQMAKYLDTVYVSGWQSSSTASSSDEPGPDLADYPYTTVPNKVGHLFMAQLFHDRKQRQERMSVPKAQRAKLANIDYLRPIIADADTGHGGLTAVMKLTKLFIEKGAAGIHIEDQAPGTKKCGHMAGKVLVPISEHINRLVAIRAQADIMGSDLVAIARTDAEAATLITTTIDPRDHAFIIGSTNPNLQPLNDLMLAAERAGKSGDALQAIEDEWLAQAGLKRFDDAVLDAIAKGAYPNPKGLAEQYKKAVQGKQLSNTEARAIARGILGTDIYFNWDAPRTREGYYRLQGGCDCSINRAIAYAPYCDAIWMESKLPDYKQAEEFANGVHAVWPEQKLAYNLSPSFNWKTAMPRDEQETYIRRLASLGYCWQFITLAGLHTTALISDRFARAYARQGMRAYGELVQEPEMELGVDVVKHQKWSGATYVDELQKMVTGGVSSTAAMGKGVTEDQFH</sequence>
<evidence type="ECO:0000256" key="8">
    <source>
        <dbReference type="ARBA" id="ARBA00022723"/>
    </source>
</evidence>
<evidence type="ECO:0000256" key="4">
    <source>
        <dbReference type="ARBA" id="ARBA00011881"/>
    </source>
</evidence>
<dbReference type="PANTHER" id="PTHR21631:SF3">
    <property type="entry name" value="BIFUNCTIONAL GLYOXYLATE CYCLE PROTEIN"/>
    <property type="match status" value="1"/>
</dbReference>
<evidence type="ECO:0000256" key="7">
    <source>
        <dbReference type="ARBA" id="ARBA00022532"/>
    </source>
</evidence>
<dbReference type="VEuPathDB" id="FungiDB:MMYC01_208095"/>
<comment type="caution">
    <text evidence="15">The sequence shown here is derived from an EMBL/GenBank/DDBJ whole genome shotgun (WGS) entry which is preliminary data.</text>
</comment>
<dbReference type="InterPro" id="IPR015813">
    <property type="entry name" value="Pyrv/PenolPyrv_kinase-like_dom"/>
</dbReference>
<feature type="binding site" evidence="13">
    <location>
        <position position="468"/>
    </location>
    <ligand>
        <name>substrate</name>
    </ligand>
</feature>
<dbReference type="OrthoDB" id="4078635at2759"/>
<dbReference type="PIRSF" id="PIRSF001362">
    <property type="entry name" value="Isocit_lyase"/>
    <property type="match status" value="1"/>
</dbReference>
<comment type="catalytic activity">
    <reaction evidence="10">
        <text>D-threo-isocitrate = glyoxylate + succinate</text>
        <dbReference type="Rhea" id="RHEA:13245"/>
        <dbReference type="ChEBI" id="CHEBI:15562"/>
        <dbReference type="ChEBI" id="CHEBI:30031"/>
        <dbReference type="ChEBI" id="CHEBI:36655"/>
        <dbReference type="EC" id="4.1.3.1"/>
    </reaction>
</comment>
<dbReference type="GO" id="GO:0046421">
    <property type="term" value="F:methylisocitrate lyase activity"/>
    <property type="evidence" value="ECO:0007669"/>
    <property type="project" value="UniProtKB-EC"/>
</dbReference>
<dbReference type="InterPro" id="IPR040442">
    <property type="entry name" value="Pyrv_kinase-like_dom_sf"/>
</dbReference>
<gene>
    <name evidence="15" type="ORF">MMYC01_208095</name>
</gene>
<dbReference type="STRING" id="100816.A0A175VZY6"/>
<dbReference type="InterPro" id="IPR018523">
    <property type="entry name" value="Isocitrate_lyase_ph_CS"/>
</dbReference>
<keyword evidence="6" id="KW-0329">Glyoxylate bypass</keyword>
<name>A0A175VZY6_9PEZI</name>
<dbReference type="Pfam" id="PF00463">
    <property type="entry name" value="ICL"/>
    <property type="match status" value="1"/>
</dbReference>
<dbReference type="InterPro" id="IPR006254">
    <property type="entry name" value="Isocitrate_lyase"/>
</dbReference>
<evidence type="ECO:0000256" key="5">
    <source>
        <dbReference type="ARBA" id="ARBA00017446"/>
    </source>
</evidence>
<evidence type="ECO:0000256" key="12">
    <source>
        <dbReference type="PIRSR" id="PIRSR001362-1"/>
    </source>
</evidence>
<dbReference type="GO" id="GO:0046872">
    <property type="term" value="F:metal ion binding"/>
    <property type="evidence" value="ECO:0007669"/>
    <property type="project" value="UniProtKB-KW"/>
</dbReference>
<dbReference type="GO" id="GO:0006097">
    <property type="term" value="P:glyoxylate cycle"/>
    <property type="evidence" value="ECO:0007669"/>
    <property type="project" value="UniProtKB-KW"/>
</dbReference>
<evidence type="ECO:0000256" key="10">
    <source>
        <dbReference type="ARBA" id="ARBA00023531"/>
    </source>
</evidence>
<evidence type="ECO:0000256" key="11">
    <source>
        <dbReference type="PIRNR" id="PIRNR001362"/>
    </source>
</evidence>
<dbReference type="GO" id="GO:0004451">
    <property type="term" value="F:isocitrate lyase activity"/>
    <property type="evidence" value="ECO:0007669"/>
    <property type="project" value="UniProtKB-EC"/>
</dbReference>
<comment type="cofactor">
    <cofactor evidence="14">
        <name>Mg(2+)</name>
        <dbReference type="ChEBI" id="CHEBI:18420"/>
    </cofactor>
    <text evidence="14">Can also use Mn(2+) ion.</text>
</comment>
<evidence type="ECO:0000256" key="14">
    <source>
        <dbReference type="PIRSR" id="PIRSR001362-3"/>
    </source>
</evidence>
<dbReference type="FunFam" id="1.10.10.850:FF:000001">
    <property type="entry name" value="Isocitrate lyase"/>
    <property type="match status" value="1"/>
</dbReference>
<dbReference type="GO" id="GO:0006099">
    <property type="term" value="P:tricarboxylic acid cycle"/>
    <property type="evidence" value="ECO:0007669"/>
    <property type="project" value="UniProtKB-KW"/>
</dbReference>
<keyword evidence="7" id="KW-0816">Tricarboxylic acid cycle</keyword>
<feature type="binding site" evidence="13">
    <location>
        <begin position="106"/>
        <end position="108"/>
    </location>
    <ligand>
        <name>substrate</name>
    </ligand>
</feature>
<keyword evidence="14" id="KW-0460">Magnesium</keyword>
<evidence type="ECO:0000256" key="1">
    <source>
        <dbReference type="ARBA" id="ARBA00001050"/>
    </source>
</evidence>
<evidence type="ECO:0000313" key="16">
    <source>
        <dbReference type="Proteomes" id="UP000078237"/>
    </source>
</evidence>
<dbReference type="Gene3D" id="3.20.20.60">
    <property type="entry name" value="Phosphoenolpyruvate-binding domains"/>
    <property type="match status" value="1"/>
</dbReference>
<dbReference type="Gene3D" id="1.10.10.850">
    <property type="match status" value="1"/>
</dbReference>
<keyword evidence="16" id="KW-1185">Reference proteome</keyword>
<comment type="similarity">
    <text evidence="3 11">Belongs to the isocitrate lyase/PEP mutase superfamily. Isocitrate lyase family.</text>
</comment>
<accession>A0A175VZY6</accession>
<feature type="binding site" evidence="14">
    <location>
        <position position="177"/>
    </location>
    <ligand>
        <name>Mg(2+)</name>
        <dbReference type="ChEBI" id="CHEBI:18420"/>
    </ligand>
</feature>
<keyword evidence="8 14" id="KW-0479">Metal-binding</keyword>
<comment type="subunit">
    <text evidence="4">Homotetramer.</text>
</comment>
<dbReference type="NCBIfam" id="TIGR01346">
    <property type="entry name" value="isocit_lyase"/>
    <property type="match status" value="1"/>
</dbReference>
<keyword evidence="9 11" id="KW-0456">Lyase</keyword>
<evidence type="ECO:0000256" key="2">
    <source>
        <dbReference type="ARBA" id="ARBA00004793"/>
    </source>
</evidence>
<dbReference type="PANTHER" id="PTHR21631">
    <property type="entry name" value="ISOCITRATE LYASE/MALATE SYNTHASE"/>
    <property type="match status" value="1"/>
</dbReference>
<dbReference type="Proteomes" id="UP000078237">
    <property type="component" value="Unassembled WGS sequence"/>
</dbReference>
<comment type="catalytic activity">
    <reaction evidence="1">
        <text>(2S,3R)-3-hydroxybutane-1,2,3-tricarboxylate = pyruvate + succinate</text>
        <dbReference type="Rhea" id="RHEA:16809"/>
        <dbReference type="ChEBI" id="CHEBI:15361"/>
        <dbReference type="ChEBI" id="CHEBI:30031"/>
        <dbReference type="ChEBI" id="CHEBI:57429"/>
        <dbReference type="EC" id="4.1.3.30"/>
    </reaction>
</comment>
<comment type="pathway">
    <text evidence="2">Carbohydrate metabolism; glyoxylate cycle; (S)-malate from isocitrate: step 1/2.</text>
</comment>
<feature type="binding site" evidence="13">
    <location>
        <position position="252"/>
    </location>
    <ligand>
        <name>substrate</name>
    </ligand>
</feature>
<dbReference type="PROSITE" id="PS00161">
    <property type="entry name" value="ISOCITRATE_LYASE"/>
    <property type="match status" value="1"/>
</dbReference>
<proteinExistence type="inferred from homology"/>
<evidence type="ECO:0000313" key="15">
    <source>
        <dbReference type="EMBL" id="KXX76922.1"/>
    </source>
</evidence>
<dbReference type="EMBL" id="LCTW02000186">
    <property type="protein sequence ID" value="KXX76922.1"/>
    <property type="molecule type" value="Genomic_DNA"/>
</dbReference>
<feature type="active site" description="Proton acceptor" evidence="12">
    <location>
        <position position="215"/>
    </location>
</feature>
<organism evidence="15 16">
    <name type="scientific">Madurella mycetomatis</name>
    <dbReference type="NCBI Taxonomy" id="100816"/>
    <lineage>
        <taxon>Eukaryota</taxon>
        <taxon>Fungi</taxon>
        <taxon>Dikarya</taxon>
        <taxon>Ascomycota</taxon>
        <taxon>Pezizomycotina</taxon>
        <taxon>Sordariomycetes</taxon>
        <taxon>Sordariomycetidae</taxon>
        <taxon>Sordariales</taxon>
        <taxon>Sordariales incertae sedis</taxon>
        <taxon>Madurella</taxon>
    </lineage>
</organism>
<protein>
    <recommendedName>
        <fullName evidence="5 11">Isocitrate lyase</fullName>
    </recommendedName>
</protein>
<evidence type="ECO:0000256" key="3">
    <source>
        <dbReference type="ARBA" id="ARBA00005704"/>
    </source>
</evidence>
<evidence type="ECO:0000256" key="6">
    <source>
        <dbReference type="ARBA" id="ARBA00022435"/>
    </source>
</evidence>
<evidence type="ECO:0000256" key="9">
    <source>
        <dbReference type="ARBA" id="ARBA00023239"/>
    </source>
</evidence>
<dbReference type="AlphaFoldDB" id="A0A175VZY6"/>
<feature type="binding site" evidence="13">
    <location>
        <begin position="216"/>
        <end position="217"/>
    </location>
    <ligand>
        <name>substrate</name>
    </ligand>
</feature>
<evidence type="ECO:0000256" key="13">
    <source>
        <dbReference type="PIRSR" id="PIRSR001362-2"/>
    </source>
</evidence>
<reference evidence="15 16" key="1">
    <citation type="journal article" date="2016" name="Genome Announc.">
        <title>Genome Sequence of Madurella mycetomatis mm55, Isolated from a Human Mycetoma Case in Sudan.</title>
        <authorList>
            <person name="Smit S."/>
            <person name="Derks M.F."/>
            <person name="Bervoets S."/>
            <person name="Fahal A."/>
            <person name="van Leeuwen W."/>
            <person name="van Belkum A."/>
            <person name="van de Sande W.W."/>
        </authorList>
    </citation>
    <scope>NUCLEOTIDE SEQUENCE [LARGE SCALE GENOMIC DNA]</scope>
    <source>
        <strain evidence="16">mm55</strain>
    </source>
</reference>
<dbReference type="SUPFAM" id="SSF51621">
    <property type="entry name" value="Phosphoenolpyruvate/pyruvate domain"/>
    <property type="match status" value="1"/>
</dbReference>